<dbReference type="SMART" id="SM00235">
    <property type="entry name" value="ZnMc"/>
    <property type="match status" value="1"/>
</dbReference>
<evidence type="ECO:0000313" key="9">
    <source>
        <dbReference type="EMBL" id="CAF1116994.1"/>
    </source>
</evidence>
<evidence type="ECO:0000313" key="16">
    <source>
        <dbReference type="Proteomes" id="UP000663874"/>
    </source>
</evidence>
<dbReference type="EMBL" id="CAJOAX010000730">
    <property type="protein sequence ID" value="CAF3641966.1"/>
    <property type="molecule type" value="Genomic_DNA"/>
</dbReference>
<feature type="domain" description="Peptidase M12A" evidence="8">
    <location>
        <begin position="63"/>
        <end position="272"/>
    </location>
</feature>
<dbReference type="PANTHER" id="PTHR10127:SF780">
    <property type="entry name" value="METALLOENDOPEPTIDASE"/>
    <property type="match status" value="1"/>
</dbReference>
<dbReference type="Gene3D" id="3.40.390.10">
    <property type="entry name" value="Collagenase (Catalytic Domain)"/>
    <property type="match status" value="1"/>
</dbReference>
<reference evidence="14" key="1">
    <citation type="submission" date="2021-02" db="EMBL/GenBank/DDBJ databases">
        <authorList>
            <person name="Nowell W R."/>
        </authorList>
    </citation>
    <scope>NUCLEOTIDE SEQUENCE</scope>
</reference>
<dbReference type="Proteomes" id="UP000663823">
    <property type="component" value="Unassembled WGS sequence"/>
</dbReference>
<evidence type="ECO:0000256" key="1">
    <source>
        <dbReference type="ARBA" id="ARBA00022670"/>
    </source>
</evidence>
<keyword evidence="15" id="KW-1185">Reference proteome</keyword>
<feature type="binding site" evidence="6">
    <location>
        <position position="178"/>
    </location>
    <ligand>
        <name>Zn(2+)</name>
        <dbReference type="ChEBI" id="CHEBI:29105"/>
        <note>catalytic</note>
    </ligand>
</feature>
<dbReference type="EMBL" id="CAJNOU010003639">
    <property type="protein sequence ID" value="CAF1401466.1"/>
    <property type="molecule type" value="Genomic_DNA"/>
</dbReference>
<keyword evidence="4 6" id="KW-0862">Zinc</keyword>
<evidence type="ECO:0000313" key="14">
    <source>
        <dbReference type="EMBL" id="CAF3969541.1"/>
    </source>
</evidence>
<comment type="caution">
    <text evidence="6">Lacks conserved residue(s) required for the propagation of feature annotation.</text>
</comment>
<sequence length="362" mass="40094">MQLPTYLAFILLGYVLNFQCTPVSQSFDPVQNEFAYNPERNDGLDGGDMVHLRFVTSPTGRGVAIRPAAYHRWTGGVVPYELASNITANNSIFIVNMMRQMENLTKVNNTQCISFRPRNASDLYYITIFNGSGCYAPVGSWGSYVGTRPVSLMHGTYSTCMVSGIIQHELTHVLGFYHEQSRPDRDSYVSIQWSNILSANAFNFDKYNDTQVDTQMTSYDYGSVMHYERTAFAINSSLPTIIPTQNTSAFIGQRVQLSSIDILEIQRYYGCVSTPSNTDTSTVTSTAASTVLTTTVTATGTTSVMLTTNVTTTGTTSVMLTTLVTIASATVTNTSVRNPFQSYFEIYFICLALIIYFSNQVH</sequence>
<keyword evidence="2 6" id="KW-0479">Metal-binding</keyword>
<keyword evidence="7" id="KW-0732">Signal</keyword>
<dbReference type="EMBL" id="CAJNOH010004297">
    <property type="protein sequence ID" value="CAF1365208.1"/>
    <property type="molecule type" value="Genomic_DNA"/>
</dbReference>
<dbReference type="EMBL" id="CAJNOO010001221">
    <property type="protein sequence ID" value="CAF1116994.1"/>
    <property type="molecule type" value="Genomic_DNA"/>
</dbReference>
<dbReference type="PRINTS" id="PR00480">
    <property type="entry name" value="ASTACIN"/>
</dbReference>
<protein>
    <recommendedName>
        <fullName evidence="7">Metalloendopeptidase</fullName>
        <ecNumber evidence="7">3.4.24.-</ecNumber>
    </recommendedName>
</protein>
<dbReference type="EMBL" id="CAJOBE010005350">
    <property type="protein sequence ID" value="CAF3969541.1"/>
    <property type="molecule type" value="Genomic_DNA"/>
</dbReference>
<dbReference type="EMBL" id="CAJNOL010005707">
    <property type="protein sequence ID" value="CAF1608659.1"/>
    <property type="molecule type" value="Genomic_DNA"/>
</dbReference>
<dbReference type="Proteomes" id="UP000663870">
    <property type="component" value="Unassembled WGS sequence"/>
</dbReference>
<feature type="signal peptide" evidence="7">
    <location>
        <begin position="1"/>
        <end position="26"/>
    </location>
</feature>
<accession>A0A819LT80</accession>
<dbReference type="PROSITE" id="PS51864">
    <property type="entry name" value="ASTACIN"/>
    <property type="match status" value="1"/>
</dbReference>
<dbReference type="InterPro" id="IPR024079">
    <property type="entry name" value="MetalloPept_cat_dom_sf"/>
</dbReference>
<comment type="caution">
    <text evidence="14">The sequence shown here is derived from an EMBL/GenBank/DDBJ whole genome shotgun (WGS) entry which is preliminary data.</text>
</comment>
<dbReference type="GO" id="GO:0004222">
    <property type="term" value="F:metalloendopeptidase activity"/>
    <property type="evidence" value="ECO:0007669"/>
    <property type="project" value="UniProtKB-UniRule"/>
</dbReference>
<dbReference type="Proteomes" id="UP000663889">
    <property type="component" value="Unassembled WGS sequence"/>
</dbReference>
<keyword evidence="5 6" id="KW-0482">Metalloprotease</keyword>
<evidence type="ECO:0000313" key="15">
    <source>
        <dbReference type="Proteomes" id="UP000663870"/>
    </source>
</evidence>
<dbReference type="OrthoDB" id="291007at2759"/>
<evidence type="ECO:0000256" key="2">
    <source>
        <dbReference type="ARBA" id="ARBA00022723"/>
    </source>
</evidence>
<evidence type="ECO:0000313" key="11">
    <source>
        <dbReference type="EMBL" id="CAF1401466.1"/>
    </source>
</evidence>
<evidence type="ECO:0000256" key="7">
    <source>
        <dbReference type="RuleBase" id="RU361183"/>
    </source>
</evidence>
<dbReference type="PANTHER" id="PTHR10127">
    <property type="entry name" value="DISCOIDIN, CUB, EGF, LAMININ , AND ZINC METALLOPROTEASE DOMAIN CONTAINING"/>
    <property type="match status" value="1"/>
</dbReference>
<dbReference type="InterPro" id="IPR034035">
    <property type="entry name" value="Astacin-like_dom"/>
</dbReference>
<feature type="active site" evidence="6">
    <location>
        <position position="169"/>
    </location>
</feature>
<dbReference type="CDD" id="cd04280">
    <property type="entry name" value="ZnMc_astacin_like"/>
    <property type="match status" value="1"/>
</dbReference>
<evidence type="ECO:0000256" key="4">
    <source>
        <dbReference type="ARBA" id="ARBA00022833"/>
    </source>
</evidence>
<dbReference type="Pfam" id="PF01400">
    <property type="entry name" value="Astacin"/>
    <property type="match status" value="1"/>
</dbReference>
<dbReference type="InterPro" id="IPR001506">
    <property type="entry name" value="Peptidase_M12A"/>
</dbReference>
<evidence type="ECO:0000256" key="5">
    <source>
        <dbReference type="ARBA" id="ARBA00023049"/>
    </source>
</evidence>
<evidence type="ECO:0000313" key="13">
    <source>
        <dbReference type="EMBL" id="CAF3641966.1"/>
    </source>
</evidence>
<keyword evidence="1 6" id="KW-0645">Protease</keyword>
<dbReference type="InterPro" id="IPR006026">
    <property type="entry name" value="Peptidase_Metallo"/>
</dbReference>
<name>A0A819LT80_9BILA</name>
<keyword evidence="3 6" id="KW-0378">Hydrolase</keyword>
<evidence type="ECO:0000313" key="10">
    <source>
        <dbReference type="EMBL" id="CAF1365208.1"/>
    </source>
</evidence>
<feature type="binding site" evidence="6">
    <location>
        <position position="172"/>
    </location>
    <ligand>
        <name>Zn(2+)</name>
        <dbReference type="ChEBI" id="CHEBI:29105"/>
        <note>catalytic</note>
    </ligand>
</feature>
<dbReference type="Proteomes" id="UP000663882">
    <property type="component" value="Unassembled WGS sequence"/>
</dbReference>
<dbReference type="EC" id="3.4.24.-" evidence="7"/>
<dbReference type="Proteomes" id="UP000663874">
    <property type="component" value="Unassembled WGS sequence"/>
</dbReference>
<proteinExistence type="predicted"/>
<feature type="chain" id="PRO_5035953616" description="Metalloendopeptidase" evidence="7">
    <location>
        <begin position="27"/>
        <end position="362"/>
    </location>
</feature>
<dbReference type="GO" id="GO:0008270">
    <property type="term" value="F:zinc ion binding"/>
    <property type="evidence" value="ECO:0007669"/>
    <property type="project" value="UniProtKB-UniRule"/>
</dbReference>
<dbReference type="AlphaFoldDB" id="A0A819LT80"/>
<feature type="binding site" evidence="6">
    <location>
        <position position="168"/>
    </location>
    <ligand>
        <name>Zn(2+)</name>
        <dbReference type="ChEBI" id="CHEBI:29105"/>
        <note>catalytic</note>
    </ligand>
</feature>
<gene>
    <name evidence="14" type="ORF">FNK824_LOCUS24250</name>
    <name evidence="12" type="ORF">JXQ802_LOCUS49144</name>
    <name evidence="13" type="ORF">OTI717_LOCUS8886</name>
    <name evidence="10" type="ORF">PYM288_LOCUS33080</name>
    <name evidence="9" type="ORF">RFH988_LOCUS20145</name>
    <name evidence="11" type="ORF">SEV965_LOCUS31463</name>
</gene>
<dbReference type="SUPFAM" id="SSF55486">
    <property type="entry name" value="Metalloproteases ('zincins'), catalytic domain"/>
    <property type="match status" value="1"/>
</dbReference>
<evidence type="ECO:0000256" key="6">
    <source>
        <dbReference type="PROSITE-ProRule" id="PRU01211"/>
    </source>
</evidence>
<evidence type="ECO:0000256" key="3">
    <source>
        <dbReference type="ARBA" id="ARBA00022801"/>
    </source>
</evidence>
<organism evidence="14 16">
    <name type="scientific">Rotaria sordida</name>
    <dbReference type="NCBI Taxonomy" id="392033"/>
    <lineage>
        <taxon>Eukaryota</taxon>
        <taxon>Metazoa</taxon>
        <taxon>Spiralia</taxon>
        <taxon>Gnathifera</taxon>
        <taxon>Rotifera</taxon>
        <taxon>Eurotatoria</taxon>
        <taxon>Bdelloidea</taxon>
        <taxon>Philodinida</taxon>
        <taxon>Philodinidae</taxon>
        <taxon>Rotaria</taxon>
    </lineage>
</organism>
<comment type="cofactor">
    <cofactor evidence="6 7">
        <name>Zn(2+)</name>
        <dbReference type="ChEBI" id="CHEBI:29105"/>
    </cofactor>
    <text evidence="6 7">Binds 1 zinc ion per subunit.</text>
</comment>
<dbReference type="GO" id="GO:0006508">
    <property type="term" value="P:proteolysis"/>
    <property type="evidence" value="ECO:0007669"/>
    <property type="project" value="UniProtKB-KW"/>
</dbReference>
<evidence type="ECO:0000259" key="8">
    <source>
        <dbReference type="PROSITE" id="PS51864"/>
    </source>
</evidence>
<evidence type="ECO:0000313" key="12">
    <source>
        <dbReference type="EMBL" id="CAF1608659.1"/>
    </source>
</evidence>
<dbReference type="Proteomes" id="UP000663854">
    <property type="component" value="Unassembled WGS sequence"/>
</dbReference>